<proteinExistence type="predicted"/>
<dbReference type="EMBL" id="JABRWO010000001">
    <property type="protein sequence ID" value="MBA2113286.1"/>
    <property type="molecule type" value="Genomic_DNA"/>
</dbReference>
<dbReference type="Proteomes" id="UP000551616">
    <property type="component" value="Unassembled WGS sequence"/>
</dbReference>
<feature type="region of interest" description="Disordered" evidence="1">
    <location>
        <begin position="755"/>
        <end position="803"/>
    </location>
</feature>
<comment type="caution">
    <text evidence="2">The sequence shown here is derived from an EMBL/GenBank/DDBJ whole genome shotgun (WGS) entry which is preliminary data.</text>
</comment>
<reference evidence="2 3" key="1">
    <citation type="submission" date="2020-05" db="EMBL/GenBank/DDBJ databases">
        <title>Bremerella alba sp. nov., a novel planctomycete isolated from the surface of the macroalga Fucus spiralis.</title>
        <authorList>
            <person name="Godinho O."/>
            <person name="Botelho R."/>
            <person name="Albuquerque L."/>
            <person name="Wiegand S."/>
            <person name="Da Costa M.S."/>
            <person name="Lobo-Da-Cunha A."/>
            <person name="Jogler C."/>
            <person name="Lage O.M."/>
        </authorList>
    </citation>
    <scope>NUCLEOTIDE SEQUENCE [LARGE SCALE GENOMIC DNA]</scope>
    <source>
        <strain evidence="2 3">FF15</strain>
    </source>
</reference>
<evidence type="ECO:0000313" key="2">
    <source>
        <dbReference type="EMBL" id="MBA2113286.1"/>
    </source>
</evidence>
<organism evidence="2 3">
    <name type="scientific">Bremerella alba</name>
    <dbReference type="NCBI Taxonomy" id="980252"/>
    <lineage>
        <taxon>Bacteria</taxon>
        <taxon>Pseudomonadati</taxon>
        <taxon>Planctomycetota</taxon>
        <taxon>Planctomycetia</taxon>
        <taxon>Pirellulales</taxon>
        <taxon>Pirellulaceae</taxon>
        <taxon>Bremerella</taxon>
    </lineage>
</organism>
<dbReference type="InterPro" id="IPR013783">
    <property type="entry name" value="Ig-like_fold"/>
</dbReference>
<sequence length="803" mass="88651">MRRLQVLLLATVIVTLISADILAAKPNFTRISPPGFQRGQEIEVLLRGDRLKDAQEILFFEPGVSMKSIEPEDDKKVKVTLSLTPDCRLGQHAMRLRTATGLSDVVLFYVGALPEIEEKEPNSDFKEPQAVEMGTTINGIIQNEDVDYFVINAKKGQRITAELTGLRLGLTFFDPYVAILNEQRFELAKSDDEPLLFQDCLCSLLAPEDGKYIVQVRESSYGGNGNCAYRLSVGDFPRPKGIYPTGGKPGEEIEVTWYGDPSGTQTAKVRLPEKEGEFLYYPEDQYGIAPSPNRLFVSSLPSVVEKEPNNDRKEATPMQGPGVASGVIEEKGDYDNFAFPAKKGQEFDVRVYARKDLRSYLDPVLDVYQQSNGKRLGGNDDTGGNIDSYVRVKAEEDTDLVVRVRDHLGSGSPLNIYRVEVTQRTPSLTIDIPEVERYKARTMSVPQDNYMAVLLTARRENFGGELKFDFKDLPEGIEVITFPMADNTNKLPVLLRAKPDAQLNGKLVDVVAKPTNQDIKVEGHVQQRTLLVRGQNNRDVWGHDSDRMAVAVVEKVPYKLEIVQPNVPVVRDGSMKLKVKVARAEGFEDEIRLRLLDDPPGIGASRSIKIEKGKNEAEIPVTANGSAAIGVHKICVLGTSGLLEVSSSFADLEIADRVVDFAFNQAACEQGQETQIVVGLSAKREFPGEATVELLGMPAGVTSEPIKVKNDAEKAVFNVKVAKDAKDGKHKSIVARITVTEKDEPIIQTNGNIELRVDKPLPPKVAPAKPKEDAKKKAEAPKPKPERPLSRLEQLRQAKESGD</sequence>
<keyword evidence="3" id="KW-1185">Reference proteome</keyword>
<gene>
    <name evidence="2" type="ORF">HOV93_04350</name>
</gene>
<dbReference type="Gene3D" id="2.60.120.380">
    <property type="match status" value="2"/>
</dbReference>
<dbReference type="Gene3D" id="2.60.40.10">
    <property type="entry name" value="Immunoglobulins"/>
    <property type="match status" value="1"/>
</dbReference>
<dbReference type="AlphaFoldDB" id="A0A7V9A5V4"/>
<feature type="compositionally biased region" description="Basic and acidic residues" evidence="1">
    <location>
        <begin position="769"/>
        <end position="803"/>
    </location>
</feature>
<protein>
    <recommendedName>
        <fullName evidence="4">Peptidase</fullName>
    </recommendedName>
</protein>
<name>A0A7V9A5V4_9BACT</name>
<dbReference type="RefSeq" id="WP_207394773.1">
    <property type="nucleotide sequence ID" value="NZ_JABRWO010000001.1"/>
</dbReference>
<accession>A0A7V9A5V4</accession>
<evidence type="ECO:0008006" key="4">
    <source>
        <dbReference type="Google" id="ProtNLM"/>
    </source>
</evidence>
<evidence type="ECO:0000313" key="3">
    <source>
        <dbReference type="Proteomes" id="UP000551616"/>
    </source>
</evidence>
<evidence type="ECO:0000256" key="1">
    <source>
        <dbReference type="SAM" id="MobiDB-lite"/>
    </source>
</evidence>